<dbReference type="EMBL" id="PQNY01000003">
    <property type="protein sequence ID" value="POS02545.1"/>
    <property type="molecule type" value="Genomic_DNA"/>
</dbReference>
<gene>
    <name evidence="2" type="ORF">Q361_10352</name>
</gene>
<dbReference type="InterPro" id="IPR021255">
    <property type="entry name" value="DUF2807"/>
</dbReference>
<dbReference type="Gene3D" id="2.160.20.120">
    <property type="match status" value="1"/>
</dbReference>
<dbReference type="RefSeq" id="WP_103725205.1">
    <property type="nucleotide sequence ID" value="NZ_PQNY01000003.1"/>
</dbReference>
<keyword evidence="3" id="KW-1185">Reference proteome</keyword>
<evidence type="ECO:0000313" key="2">
    <source>
        <dbReference type="EMBL" id="POS02545.1"/>
    </source>
</evidence>
<reference evidence="2 3" key="1">
    <citation type="submission" date="2018-01" db="EMBL/GenBank/DDBJ databases">
        <title>Genomic Encyclopedia of Type Strains, Phase I: the one thousand microbial genomes (KMG-I) project.</title>
        <authorList>
            <person name="Goeker M."/>
        </authorList>
    </citation>
    <scope>NUCLEOTIDE SEQUENCE [LARGE SCALE GENOMIC DNA]</scope>
    <source>
        <strain evidence="2 3">DSM 17960</strain>
    </source>
</reference>
<protein>
    <submittedName>
        <fullName evidence="2">Putative autotransporter adhesin-like protein</fullName>
    </submittedName>
</protein>
<accession>A0A2S4NA40</accession>
<sequence length="247" mass="27370">MKKILFVFILFITISCEKPSECFESTGENTTKNVVINPFTRLEVYKGIAVQITEGATYSLQIETGSNIIDNIEVVQNGSVLKIQDNTSCNWLREYGQTVVKITAPNIETIYSKTNKDIYSNGILHYPKLNLIALDPIDGNAGAGTGDFFITLEGNECTIDSNTLARYTLAGQVNSLNVNIYANDTRVNAENMLAQNCNIYHRGSNDIFVKVIQNVTGKLVSTGNLVLKNQPAFVNVQTYYQGQVLYN</sequence>
<evidence type="ECO:0000259" key="1">
    <source>
        <dbReference type="Pfam" id="PF10988"/>
    </source>
</evidence>
<name>A0A2S4NA40_9FLAO</name>
<dbReference type="Proteomes" id="UP000237056">
    <property type="component" value="Unassembled WGS sequence"/>
</dbReference>
<comment type="caution">
    <text evidence="2">The sequence shown here is derived from an EMBL/GenBank/DDBJ whole genome shotgun (WGS) entry which is preliminary data.</text>
</comment>
<evidence type="ECO:0000313" key="3">
    <source>
        <dbReference type="Proteomes" id="UP000237056"/>
    </source>
</evidence>
<dbReference type="OrthoDB" id="1466971at2"/>
<feature type="domain" description="Putative auto-transporter adhesin head GIN" evidence="1">
    <location>
        <begin position="38"/>
        <end position="231"/>
    </location>
</feature>
<proteinExistence type="predicted"/>
<dbReference type="Pfam" id="PF10988">
    <property type="entry name" value="DUF2807"/>
    <property type="match status" value="1"/>
</dbReference>
<organism evidence="2 3">
    <name type="scientific">Flavobacterium croceum DSM 17960</name>
    <dbReference type="NCBI Taxonomy" id="1121886"/>
    <lineage>
        <taxon>Bacteria</taxon>
        <taxon>Pseudomonadati</taxon>
        <taxon>Bacteroidota</taxon>
        <taxon>Flavobacteriia</taxon>
        <taxon>Flavobacteriales</taxon>
        <taxon>Flavobacteriaceae</taxon>
        <taxon>Flavobacterium</taxon>
    </lineage>
</organism>
<dbReference type="PROSITE" id="PS51257">
    <property type="entry name" value="PROKAR_LIPOPROTEIN"/>
    <property type="match status" value="1"/>
</dbReference>
<dbReference type="AlphaFoldDB" id="A0A2S4NA40"/>